<dbReference type="Pfam" id="PF01565">
    <property type="entry name" value="FAD_binding_4"/>
    <property type="match status" value="1"/>
</dbReference>
<reference evidence="7" key="1">
    <citation type="submission" date="2015-07" db="EMBL/GenBank/DDBJ databases">
        <title>Draft Genome Sequences of Anaerolinea thermolimosa IMO-1, Bellilinea caldifistulae GOMI-1, Leptolinea tardivitalis YMTK-2, Levilinea saccharolytica KIBI-1,Longilinea arvoryzae KOME-1, Previously Described as Members of the Anaerolineaceae (Chloroflexi).</title>
        <authorList>
            <person name="Sekiguchi Y."/>
            <person name="Ohashi A."/>
            <person name="Matsuura N."/>
            <person name="Tourlousse M.D."/>
        </authorList>
    </citation>
    <scope>NUCLEOTIDE SEQUENCE [LARGE SCALE GENOMIC DNA]</scope>
    <source>
        <strain evidence="7">KOME-1</strain>
    </source>
</reference>
<dbReference type="PROSITE" id="PS51387">
    <property type="entry name" value="FAD_PCMH"/>
    <property type="match status" value="1"/>
</dbReference>
<dbReference type="GO" id="GO:0016491">
    <property type="term" value="F:oxidoreductase activity"/>
    <property type="evidence" value="ECO:0007669"/>
    <property type="project" value="UniProtKB-KW"/>
</dbReference>
<keyword evidence="8" id="KW-1185">Reference proteome</keyword>
<keyword evidence="3" id="KW-0285">Flavoprotein</keyword>
<dbReference type="STRING" id="360412.LARV_00351"/>
<dbReference type="InterPro" id="IPR006094">
    <property type="entry name" value="Oxid_FAD_bind_N"/>
</dbReference>
<comment type="similarity">
    <text evidence="2">Belongs to the oxygen-dependent FAD-linked oxidoreductase family.</text>
</comment>
<protein>
    <submittedName>
        <fullName evidence="7">FAD/FMN-containing dehydrogenases</fullName>
    </submittedName>
</protein>
<dbReference type="InterPro" id="IPR006093">
    <property type="entry name" value="Oxy_OxRdtase_FAD_BS"/>
</dbReference>
<evidence type="ECO:0000256" key="5">
    <source>
        <dbReference type="ARBA" id="ARBA00023002"/>
    </source>
</evidence>
<evidence type="ECO:0000256" key="2">
    <source>
        <dbReference type="ARBA" id="ARBA00005466"/>
    </source>
</evidence>
<dbReference type="OrthoDB" id="545125at2"/>
<dbReference type="Gene3D" id="3.30.43.10">
    <property type="entry name" value="Uridine Diphospho-n-acetylenolpyruvylglucosamine Reductase, domain 2"/>
    <property type="match status" value="1"/>
</dbReference>
<name>A0A0S7B6H7_9CHLR</name>
<evidence type="ECO:0000313" key="8">
    <source>
        <dbReference type="Proteomes" id="UP000055060"/>
    </source>
</evidence>
<dbReference type="AlphaFoldDB" id="A0A0S7B6H7"/>
<feature type="domain" description="FAD-binding PCMH-type" evidence="6">
    <location>
        <begin position="46"/>
        <end position="216"/>
    </location>
</feature>
<dbReference type="InterPro" id="IPR050416">
    <property type="entry name" value="FAD-linked_Oxidoreductase"/>
</dbReference>
<keyword evidence="5" id="KW-0560">Oxidoreductase</keyword>
<comment type="cofactor">
    <cofactor evidence="1">
        <name>FAD</name>
        <dbReference type="ChEBI" id="CHEBI:57692"/>
    </cofactor>
</comment>
<sequence>MDSNDSSTLGLGSREIAELRQMLKGSLILPGDDLYDNARTVVQGAIDRRPAAIARVANAADVAQVIGFARQSGLELAVRSGGHSPAGHGVSDGGLVIDLRELRTLTIDPEKRTAWAESGLTAGEYTAATGVYSLATGFGDTASVGIGGITLGGGVGYLTRKYGLTIDNLLAADLVTADGQLVRADAGANPDLFWAIRGGGGNFGVVTRFQYRLHPVSTAVGGMLILPATPDVIANFVAEAEAAPEELTTVANVMAAPPMPFLPPEVHGKLVLMALILYAGDIEAGERAVARFRALASPLVDQLHAMRYAEIFQPEDTSFRPATVARTLYVDRIDRAAAGIILDYLQASNAPLRLAQLRVLGGAVARVPVEETAYAHRQARILVNLLSIYNGEVDRPVRQAWVDQFAAALPHQTGGVYVNFLDGAGRNGIHEVYPGETGQRLAQIKARRDPDNLFRLNHNIKPM</sequence>
<proteinExistence type="inferred from homology"/>
<dbReference type="InterPro" id="IPR016167">
    <property type="entry name" value="FAD-bd_PCMH_sub1"/>
</dbReference>
<gene>
    <name evidence="7" type="ORF">LARV_00351</name>
</gene>
<dbReference type="Gene3D" id="3.30.465.10">
    <property type="match status" value="1"/>
</dbReference>
<dbReference type="InterPro" id="IPR016166">
    <property type="entry name" value="FAD-bd_PCMH"/>
</dbReference>
<evidence type="ECO:0000259" key="6">
    <source>
        <dbReference type="PROSITE" id="PS51387"/>
    </source>
</evidence>
<keyword evidence="4" id="KW-0274">FAD</keyword>
<dbReference type="InterPro" id="IPR016169">
    <property type="entry name" value="FAD-bd_PCMH_sub2"/>
</dbReference>
<dbReference type="RefSeq" id="WP_075072025.1">
    <property type="nucleotide sequence ID" value="NZ_DF967972.1"/>
</dbReference>
<dbReference type="PANTHER" id="PTHR42973">
    <property type="entry name" value="BINDING OXIDOREDUCTASE, PUTATIVE (AFU_ORTHOLOGUE AFUA_1G17690)-RELATED"/>
    <property type="match status" value="1"/>
</dbReference>
<dbReference type="PANTHER" id="PTHR42973:SF39">
    <property type="entry name" value="FAD-BINDING PCMH-TYPE DOMAIN-CONTAINING PROTEIN"/>
    <property type="match status" value="1"/>
</dbReference>
<dbReference type="InterPro" id="IPR036318">
    <property type="entry name" value="FAD-bd_PCMH-like_sf"/>
</dbReference>
<dbReference type="Pfam" id="PF08031">
    <property type="entry name" value="BBE"/>
    <property type="match status" value="1"/>
</dbReference>
<dbReference type="InterPro" id="IPR012951">
    <property type="entry name" value="BBE"/>
</dbReference>
<dbReference type="GO" id="GO:0071949">
    <property type="term" value="F:FAD binding"/>
    <property type="evidence" value="ECO:0007669"/>
    <property type="project" value="InterPro"/>
</dbReference>
<accession>A0A0S7B6H7</accession>
<dbReference type="Proteomes" id="UP000055060">
    <property type="component" value="Unassembled WGS sequence"/>
</dbReference>
<evidence type="ECO:0000256" key="3">
    <source>
        <dbReference type="ARBA" id="ARBA00022630"/>
    </source>
</evidence>
<evidence type="ECO:0000256" key="4">
    <source>
        <dbReference type="ARBA" id="ARBA00022827"/>
    </source>
</evidence>
<evidence type="ECO:0000256" key="1">
    <source>
        <dbReference type="ARBA" id="ARBA00001974"/>
    </source>
</evidence>
<organism evidence="7">
    <name type="scientific">Longilinea arvoryzae</name>
    <dbReference type="NCBI Taxonomy" id="360412"/>
    <lineage>
        <taxon>Bacteria</taxon>
        <taxon>Bacillati</taxon>
        <taxon>Chloroflexota</taxon>
        <taxon>Anaerolineae</taxon>
        <taxon>Anaerolineales</taxon>
        <taxon>Anaerolineaceae</taxon>
        <taxon>Longilinea</taxon>
    </lineage>
</organism>
<dbReference type="PROSITE" id="PS00862">
    <property type="entry name" value="OX2_COVAL_FAD"/>
    <property type="match status" value="1"/>
</dbReference>
<dbReference type="EMBL" id="DF967972">
    <property type="protein sequence ID" value="GAP12615.1"/>
    <property type="molecule type" value="Genomic_DNA"/>
</dbReference>
<dbReference type="Gene3D" id="3.40.462.20">
    <property type="match status" value="1"/>
</dbReference>
<evidence type="ECO:0000313" key="7">
    <source>
        <dbReference type="EMBL" id="GAP12615.1"/>
    </source>
</evidence>
<dbReference type="SUPFAM" id="SSF56176">
    <property type="entry name" value="FAD-binding/transporter-associated domain-like"/>
    <property type="match status" value="1"/>
</dbReference>